<dbReference type="EMBL" id="GBXM01058140">
    <property type="protein sequence ID" value="JAH50437.1"/>
    <property type="molecule type" value="Transcribed_RNA"/>
</dbReference>
<dbReference type="AlphaFoldDB" id="A0A0E9TAJ0"/>
<proteinExistence type="predicted"/>
<reference evidence="1" key="2">
    <citation type="journal article" date="2015" name="Fish Shellfish Immunol.">
        <title>Early steps in the European eel (Anguilla anguilla)-Vibrio vulnificus interaction in the gills: Role of the RtxA13 toxin.</title>
        <authorList>
            <person name="Callol A."/>
            <person name="Pajuelo D."/>
            <person name="Ebbesson L."/>
            <person name="Teles M."/>
            <person name="MacKenzie S."/>
            <person name="Amaro C."/>
        </authorList>
    </citation>
    <scope>NUCLEOTIDE SEQUENCE</scope>
</reference>
<evidence type="ECO:0000313" key="1">
    <source>
        <dbReference type="EMBL" id="JAH50437.1"/>
    </source>
</evidence>
<organism evidence="1">
    <name type="scientific">Anguilla anguilla</name>
    <name type="common">European freshwater eel</name>
    <name type="synonym">Muraena anguilla</name>
    <dbReference type="NCBI Taxonomy" id="7936"/>
    <lineage>
        <taxon>Eukaryota</taxon>
        <taxon>Metazoa</taxon>
        <taxon>Chordata</taxon>
        <taxon>Craniata</taxon>
        <taxon>Vertebrata</taxon>
        <taxon>Euteleostomi</taxon>
        <taxon>Actinopterygii</taxon>
        <taxon>Neopterygii</taxon>
        <taxon>Teleostei</taxon>
        <taxon>Anguilliformes</taxon>
        <taxon>Anguillidae</taxon>
        <taxon>Anguilla</taxon>
    </lineage>
</organism>
<name>A0A0E9TAJ0_ANGAN</name>
<accession>A0A0E9TAJ0</accession>
<sequence length="48" mass="5261">MSISAMHFEYVFFLSVLSETRPLAHTLCSGRLIPITALYAGICQLAGM</sequence>
<reference evidence="1" key="1">
    <citation type="submission" date="2014-11" db="EMBL/GenBank/DDBJ databases">
        <authorList>
            <person name="Amaro Gonzalez C."/>
        </authorList>
    </citation>
    <scope>NUCLEOTIDE SEQUENCE</scope>
</reference>
<protein>
    <submittedName>
        <fullName evidence="1">Uncharacterized protein</fullName>
    </submittedName>
</protein>